<dbReference type="SUPFAM" id="SSF53901">
    <property type="entry name" value="Thiolase-like"/>
    <property type="match status" value="1"/>
</dbReference>
<evidence type="ECO:0000313" key="2">
    <source>
        <dbReference type="Proteomes" id="UP001549099"/>
    </source>
</evidence>
<sequence length="340" mass="35861">MVARGILNFPSRPSIRAAAVAAGPLEKKKSIFGPLFDKLHDSELCGEDTNEKAHSRLIEDACGLALEKAGAMPADADFLLCGDLVNEMTPSNFAAANLHLPYIGLFSACATSVSSLAVAALLTESGASRLALAGSASHHNSIERQFRYPIEYGFQKGPTAQWTVTAAGFAAVTQNEPGYPEIRRATIGRSVDYGLTDPLNMGAAMAPAAFDTLSRHLFGTNSVPGDYDAIITGDLGSVGSSLFRQMAKEEGLEVRRSKWRDAGEEFYGDDPSFFAGASGAGCSAAVYFSDVFQKMLAGEYRRVLLIATGALLSPLSFQQGESIPCTAHAVELSMSGGGQS</sequence>
<name>A0ABV2GBL7_9BACL</name>
<gene>
    <name evidence="1" type="ORF">ABID49_001586</name>
</gene>
<protein>
    <submittedName>
        <fullName evidence="1">Stage V sporulation protein AD</fullName>
    </submittedName>
</protein>
<accession>A0ABV2GBL7</accession>
<dbReference type="InterPro" id="IPR010894">
    <property type="entry name" value="SpoVAD"/>
</dbReference>
<dbReference type="InterPro" id="IPR038369">
    <property type="entry name" value="SpoVAD_sf"/>
</dbReference>
<comment type="caution">
    <text evidence="1">The sequence shown here is derived from an EMBL/GenBank/DDBJ whole genome shotgun (WGS) entry which is preliminary data.</text>
</comment>
<dbReference type="InterPro" id="IPR016039">
    <property type="entry name" value="Thiolase-like"/>
</dbReference>
<dbReference type="RefSeq" id="WP_354197043.1">
    <property type="nucleotide sequence ID" value="NZ_JBEPLW010000010.1"/>
</dbReference>
<proteinExistence type="predicted"/>
<keyword evidence="2" id="KW-1185">Reference proteome</keyword>
<dbReference type="EMBL" id="JBEPLW010000010">
    <property type="protein sequence ID" value="MET3575681.1"/>
    <property type="molecule type" value="Genomic_DNA"/>
</dbReference>
<dbReference type="Gene3D" id="3.40.47.40">
    <property type="entry name" value="Stage V sporulation protein AD"/>
    <property type="match status" value="1"/>
</dbReference>
<dbReference type="Pfam" id="PF07451">
    <property type="entry name" value="SpoVAD"/>
    <property type="match status" value="1"/>
</dbReference>
<reference evidence="1 2" key="1">
    <citation type="submission" date="2024-06" db="EMBL/GenBank/DDBJ databases">
        <title>Genomic Encyclopedia of Type Strains, Phase IV (KMG-IV): sequencing the most valuable type-strain genomes for metagenomic binning, comparative biology and taxonomic classification.</title>
        <authorList>
            <person name="Goeker M."/>
        </authorList>
    </citation>
    <scope>NUCLEOTIDE SEQUENCE [LARGE SCALE GENOMIC DNA]</scope>
    <source>
        <strain evidence="1 2">DSM 26128</strain>
    </source>
</reference>
<evidence type="ECO:0000313" key="1">
    <source>
        <dbReference type="EMBL" id="MET3575681.1"/>
    </source>
</evidence>
<dbReference type="Proteomes" id="UP001549099">
    <property type="component" value="Unassembled WGS sequence"/>
</dbReference>
<organism evidence="1 2">
    <name type="scientific">Bhargavaea ullalensis</name>
    <dbReference type="NCBI Taxonomy" id="1265685"/>
    <lineage>
        <taxon>Bacteria</taxon>
        <taxon>Bacillati</taxon>
        <taxon>Bacillota</taxon>
        <taxon>Bacilli</taxon>
        <taxon>Bacillales</taxon>
        <taxon>Caryophanaceae</taxon>
        <taxon>Bhargavaea</taxon>
    </lineage>
</organism>